<accession>A0A0S6WAV2</accession>
<gene>
    <name evidence="2" type="ORF">U27_02358</name>
</gene>
<dbReference type="AlphaFoldDB" id="A0A0S6WAV2"/>
<evidence type="ECO:0000313" key="2">
    <source>
        <dbReference type="EMBL" id="GAK55524.1"/>
    </source>
</evidence>
<dbReference type="GO" id="GO:0016787">
    <property type="term" value="F:hydrolase activity"/>
    <property type="evidence" value="ECO:0007669"/>
    <property type="project" value="UniProtKB-KW"/>
</dbReference>
<dbReference type="InterPro" id="IPR029016">
    <property type="entry name" value="GAF-like_dom_sf"/>
</dbReference>
<dbReference type="Pfam" id="PF01590">
    <property type="entry name" value="GAF"/>
    <property type="match status" value="1"/>
</dbReference>
<evidence type="ECO:0000259" key="1">
    <source>
        <dbReference type="PROSITE" id="PS51832"/>
    </source>
</evidence>
<dbReference type="SUPFAM" id="SSF55781">
    <property type="entry name" value="GAF domain-like"/>
    <property type="match status" value="1"/>
</dbReference>
<keyword evidence="2" id="KW-0378">Hydrolase</keyword>
<evidence type="ECO:0000313" key="3">
    <source>
        <dbReference type="Proteomes" id="UP000030661"/>
    </source>
</evidence>
<proteinExistence type="predicted"/>
<dbReference type="SMART" id="SM00065">
    <property type="entry name" value="GAF"/>
    <property type="match status" value="1"/>
</dbReference>
<dbReference type="PROSITE" id="PS51832">
    <property type="entry name" value="HD_GYP"/>
    <property type="match status" value="1"/>
</dbReference>
<dbReference type="InterPro" id="IPR006674">
    <property type="entry name" value="HD_domain"/>
</dbReference>
<sequence>MSDNQKKFQQILDINLEFAQAKDVDLLLEKILSVTRKLANADAGVIYLVDQERLRFHHYQQGMPKEQRGFAKNKIYNGTSRTIAPDPISVHVAKTGMIVNIPRVTDISDDAPYTVNADIYQDLPFPPQAIVAFPLLNDHGTVLGVVQVLNPRDEARNIMPPSEDDIPLIQLFANNAANAIERAQATRARVLGIIQILTALRDTEETVSHVNRVGAYAAEIYETWARKKGLAQDAIVSQKDLLRMAAMLHDLGKLAIPNVIRRKPGRLSTEEYDTMKEHTIKGAQLLMKYAHSEIENIAAQIALTHHERWDGSGYPGYIDPNTGKAMLGYEDEHGCARGKRAEEIPVFGRAVAIADVYDSLTNHRVFREAWKEEDVLKKLRDGAGSHFDPEMIEAFFASLDTIHAIAEHYKDHERLGFSEQQAD</sequence>
<name>A0A0S6WAV2_VECG1</name>
<dbReference type="STRING" id="1499967.U27_02358"/>
<dbReference type="CDD" id="cd00077">
    <property type="entry name" value="HDc"/>
    <property type="match status" value="1"/>
</dbReference>
<dbReference type="InterPro" id="IPR037522">
    <property type="entry name" value="HD_GYP_dom"/>
</dbReference>
<dbReference type="InterPro" id="IPR003018">
    <property type="entry name" value="GAF"/>
</dbReference>
<dbReference type="Gene3D" id="1.10.3210.10">
    <property type="entry name" value="Hypothetical protein af1432"/>
    <property type="match status" value="1"/>
</dbReference>
<dbReference type="EMBL" id="DF820463">
    <property type="protein sequence ID" value="GAK55524.1"/>
    <property type="molecule type" value="Genomic_DNA"/>
</dbReference>
<keyword evidence="3" id="KW-1185">Reference proteome</keyword>
<dbReference type="Pfam" id="PF01966">
    <property type="entry name" value="HD"/>
    <property type="match status" value="1"/>
</dbReference>
<dbReference type="Gene3D" id="3.30.450.40">
    <property type="match status" value="1"/>
</dbReference>
<dbReference type="PANTHER" id="PTHR43155:SF2">
    <property type="entry name" value="CYCLIC DI-GMP PHOSPHODIESTERASE PA4108"/>
    <property type="match status" value="1"/>
</dbReference>
<dbReference type="SMART" id="SM00471">
    <property type="entry name" value="HDc"/>
    <property type="match status" value="1"/>
</dbReference>
<dbReference type="SUPFAM" id="SSF109604">
    <property type="entry name" value="HD-domain/PDEase-like"/>
    <property type="match status" value="1"/>
</dbReference>
<dbReference type="PANTHER" id="PTHR43155">
    <property type="entry name" value="CYCLIC DI-GMP PHOSPHODIESTERASE PA4108-RELATED"/>
    <property type="match status" value="1"/>
</dbReference>
<feature type="domain" description="HD-GYP" evidence="1">
    <location>
        <begin position="183"/>
        <end position="411"/>
    </location>
</feature>
<dbReference type="InterPro" id="IPR003607">
    <property type="entry name" value="HD/PDEase_dom"/>
</dbReference>
<dbReference type="HOGENOM" id="CLU_000445_92_13_0"/>
<dbReference type="eggNOG" id="COG3437">
    <property type="taxonomic scope" value="Bacteria"/>
</dbReference>
<protein>
    <submittedName>
        <fullName evidence="2">Metal dependent phosphohydrolase</fullName>
    </submittedName>
</protein>
<reference evidence="2 3" key="1">
    <citation type="journal article" date="2015" name="PeerJ">
        <title>First genomic representation of candidate bacterial phylum KSB3 points to enhanced environmental sensing as a trigger of wastewater bulking.</title>
        <authorList>
            <person name="Sekiguchi Y."/>
            <person name="Ohashi A."/>
            <person name="Parks D.H."/>
            <person name="Yamauchi T."/>
            <person name="Tyson G.W."/>
            <person name="Hugenholtz P."/>
        </authorList>
    </citation>
    <scope>NUCLEOTIDE SEQUENCE [LARGE SCALE GENOMIC DNA]</scope>
</reference>
<dbReference type="Proteomes" id="UP000030661">
    <property type="component" value="Unassembled WGS sequence"/>
</dbReference>
<organism evidence="2 3">
    <name type="scientific">Vecturithrix granuli</name>
    <dbReference type="NCBI Taxonomy" id="1499967"/>
    <lineage>
        <taxon>Bacteria</taxon>
        <taxon>Candidatus Moduliflexota</taxon>
        <taxon>Candidatus Vecturitrichia</taxon>
        <taxon>Candidatus Vecturitrichales</taxon>
        <taxon>Candidatus Vecturitrichaceae</taxon>
        <taxon>Candidatus Vecturithrix</taxon>
    </lineage>
</organism>